<protein>
    <submittedName>
        <fullName evidence="1">Uncharacterized protein</fullName>
    </submittedName>
</protein>
<accession>A0ACB9D453</accession>
<reference evidence="1 2" key="2">
    <citation type="journal article" date="2022" name="Mol. Ecol. Resour.">
        <title>The genomes of chicory, endive, great burdock and yacon provide insights into Asteraceae paleo-polyploidization history and plant inulin production.</title>
        <authorList>
            <person name="Fan W."/>
            <person name="Wang S."/>
            <person name="Wang H."/>
            <person name="Wang A."/>
            <person name="Jiang F."/>
            <person name="Liu H."/>
            <person name="Zhao H."/>
            <person name="Xu D."/>
            <person name="Zhang Y."/>
        </authorList>
    </citation>
    <scope>NUCLEOTIDE SEQUENCE [LARGE SCALE GENOMIC DNA]</scope>
    <source>
        <strain evidence="2">cv. Yunnan</strain>
        <tissue evidence="1">Leaves</tissue>
    </source>
</reference>
<evidence type="ECO:0000313" key="1">
    <source>
        <dbReference type="EMBL" id="KAI3741253.1"/>
    </source>
</evidence>
<evidence type="ECO:0000313" key="2">
    <source>
        <dbReference type="Proteomes" id="UP001056120"/>
    </source>
</evidence>
<dbReference type="Proteomes" id="UP001056120">
    <property type="component" value="Linkage Group LG20"/>
</dbReference>
<organism evidence="1 2">
    <name type="scientific">Smallanthus sonchifolius</name>
    <dbReference type="NCBI Taxonomy" id="185202"/>
    <lineage>
        <taxon>Eukaryota</taxon>
        <taxon>Viridiplantae</taxon>
        <taxon>Streptophyta</taxon>
        <taxon>Embryophyta</taxon>
        <taxon>Tracheophyta</taxon>
        <taxon>Spermatophyta</taxon>
        <taxon>Magnoliopsida</taxon>
        <taxon>eudicotyledons</taxon>
        <taxon>Gunneridae</taxon>
        <taxon>Pentapetalae</taxon>
        <taxon>asterids</taxon>
        <taxon>campanulids</taxon>
        <taxon>Asterales</taxon>
        <taxon>Asteraceae</taxon>
        <taxon>Asteroideae</taxon>
        <taxon>Heliantheae alliance</taxon>
        <taxon>Millerieae</taxon>
        <taxon>Smallanthus</taxon>
    </lineage>
</organism>
<dbReference type="EMBL" id="CM042037">
    <property type="protein sequence ID" value="KAI3741253.1"/>
    <property type="molecule type" value="Genomic_DNA"/>
</dbReference>
<name>A0ACB9D453_9ASTR</name>
<keyword evidence="2" id="KW-1185">Reference proteome</keyword>
<reference evidence="2" key="1">
    <citation type="journal article" date="2022" name="Mol. Ecol. Resour.">
        <title>The genomes of chicory, endive, great burdock and yacon provide insights into Asteraceae palaeo-polyploidization history and plant inulin production.</title>
        <authorList>
            <person name="Fan W."/>
            <person name="Wang S."/>
            <person name="Wang H."/>
            <person name="Wang A."/>
            <person name="Jiang F."/>
            <person name="Liu H."/>
            <person name="Zhao H."/>
            <person name="Xu D."/>
            <person name="Zhang Y."/>
        </authorList>
    </citation>
    <scope>NUCLEOTIDE SEQUENCE [LARGE SCALE GENOMIC DNA]</scope>
    <source>
        <strain evidence="2">cv. Yunnan</strain>
    </source>
</reference>
<comment type="caution">
    <text evidence="1">The sequence shown here is derived from an EMBL/GenBank/DDBJ whole genome shotgun (WGS) entry which is preliminary data.</text>
</comment>
<proteinExistence type="predicted"/>
<gene>
    <name evidence="1" type="ORF">L1987_58924</name>
</gene>
<sequence length="375" mass="41033">MVSSFIPITPDTITSAFTPPPATIVLLGSCRRSTSSLLLSALSSINMAKQESSHIGDNLPKVLLLGPPTVFKIYEREFSEKFHFLKPLESSIPLHQFLSVHAGSVKAAFCSASHPITGDILQNLPELRFIMTSSAGIDHIDLHECKKHGVKVANAGSIFSEDVADMAVGLLIDVLRKISPANRFVKAGLWPQNEVYPLGHKLGGTRVGIVGMGSIGSEVAKRLNSCGCIISYTSRNKKPNVKFPFCLNIQELAAKCEILIICCALTDQTRHMIDKKVMLALGKDGIIVNIARGAVVNEKDMFECLQKGEISGAGLDVFENEPDVSEEFFELDNVVMAPHHAVMTEESFRNLYELVVGNLEAFFSNKQLMFEVMKV</sequence>